<organism evidence="4 6">
    <name type="scientific">Legionella birminghamensis</name>
    <dbReference type="NCBI Taxonomy" id="28083"/>
    <lineage>
        <taxon>Bacteria</taxon>
        <taxon>Pseudomonadati</taxon>
        <taxon>Pseudomonadota</taxon>
        <taxon>Gammaproteobacteria</taxon>
        <taxon>Legionellales</taxon>
        <taxon>Legionellaceae</taxon>
        <taxon>Legionella</taxon>
    </lineage>
</organism>
<dbReference type="OrthoDB" id="5649125at2"/>
<dbReference type="AlphaFoldDB" id="A0A378IB83"/>
<feature type="domain" description="Ras-GEF" evidence="2">
    <location>
        <begin position="655"/>
        <end position="889"/>
    </location>
</feature>
<evidence type="ECO:0000256" key="1">
    <source>
        <dbReference type="SAM" id="MobiDB-lite"/>
    </source>
</evidence>
<reference evidence="4 6" key="2">
    <citation type="submission" date="2018-06" db="EMBL/GenBank/DDBJ databases">
        <authorList>
            <consortium name="Pathogen Informatics"/>
            <person name="Doyle S."/>
        </authorList>
    </citation>
    <scope>NUCLEOTIDE SEQUENCE [LARGE SCALE GENOMIC DNA]</scope>
    <source>
        <strain evidence="4 6">NCTC12437</strain>
    </source>
</reference>
<dbReference type="InterPro" id="IPR023578">
    <property type="entry name" value="Ras_GEF_dom_sf"/>
</dbReference>
<reference evidence="3 5" key="1">
    <citation type="submission" date="2015-11" db="EMBL/GenBank/DDBJ databases">
        <title>Genomic analysis of 38 Legionella species identifies large and diverse effector repertoires.</title>
        <authorList>
            <person name="Burstein D."/>
            <person name="Amaro F."/>
            <person name="Zusman T."/>
            <person name="Lifshitz Z."/>
            <person name="Cohen O."/>
            <person name="Gilbert J.A."/>
            <person name="Pupko T."/>
            <person name="Shuman H.A."/>
            <person name="Segal G."/>
        </authorList>
    </citation>
    <scope>NUCLEOTIDE SEQUENCE [LARGE SCALE GENOMIC DNA]</scope>
    <source>
        <strain evidence="3 5">CDC#1407-AL-14</strain>
    </source>
</reference>
<proteinExistence type="predicted"/>
<feature type="region of interest" description="Disordered" evidence="1">
    <location>
        <begin position="1051"/>
        <end position="1078"/>
    </location>
</feature>
<feature type="compositionally biased region" description="Polar residues" evidence="1">
    <location>
        <begin position="303"/>
        <end position="312"/>
    </location>
</feature>
<sequence length="1105" mass="125325">MKFNDIIELVVPKNGKKAKEEDVLKAFVTAFTKDQTLLLDAIHYIYMNRAEGVVKVKLLEDLFAHPRFCWSILHSLIDSDNIPNVKLQVSDEKDVKAEIKRIKLLEHFLLYDSFKINIQTTVPGDQEGNTILHLLAKKERSHSAILSLLLSHLRDIVNSANIGGFTPYLVSVYYKQLWAISCFNLTTSEVNKEAKNAQGQSAEDLAGNDEKVKHAISQIKLEPIGLLPANRKQNSDAFHEKYPTLFLSSRRESAVCSSASYDSISNSLSVSLSFSSSSFSSSFTSSPLCSNRSSELEDPLSPRGSTPSQSFSGGKAESPAQIQLTPRWQMSKSIVYREFERMLENDKQSISKSLQALFTESNLKDKGELLGDLFTLFDAHHCAVQYFEELNQYAQKKYEELLTVNNDLTSQLMYQLITPPKADAAITNLKIDRTKIKTDHPARELSPAASGLIRKKLSKDANNALTAKELDSKLHLREALFILTSKGHLSKNWQVEFDTILSSIIGLQVLYSLEEILTVLNELYNKFDSRQILAGNLLIFQLMLYNANEFFTQSHLIEKANQFIHRGFEEGSEPGFVRKRVRSILQQLITVNQKFYSESFISNYDLLNQWFLKRRPNISFECLIDQGIKQKEKLLQASIGFSKKEKTLKAQCNATAQLIAYELRLRIISFYQAVSLQQLYKYELPKEGQAPRSDLLSEGIGQFNLLMRFFISKLFENPEKLVPALELLASVGKELCPLAGEQYPDLEHLMVLASVFSHLTIDRLKRHFKALSPESSNILKEISKLTDGTHGIKERADIASQYKTTLFFLGRMMTELTNTKESLPRSDGSKLLAHCESSGRVLFPILKLKALIRFFPQISHTDFRQSILENSFDIDEEELYALSLKLQRLPKDNLLVETIEATGELHSFLDQMNERLKFSYIPVIISGGKRIEVYDIGSFLLTWFDCKLTEVEKKLEGNQAGLMKQTLEAKKLYAQLGKTLDRVWQITRLYYTERYPANPKTIVRHYIPVNQLVKAKKRFDNFISQANERLNPVAKSSASSLNLSTVLNKSDSVDNSRTADSTGEKNGNESQRRTKRHSGFFNIIKGAPKVLAADLNNSGFGFEQS</sequence>
<dbReference type="Proteomes" id="UP000255066">
    <property type="component" value="Unassembled WGS sequence"/>
</dbReference>
<accession>A0A378IB83</accession>
<dbReference type="Proteomes" id="UP000054735">
    <property type="component" value="Unassembled WGS sequence"/>
</dbReference>
<dbReference type="EMBL" id="UGNW01000001">
    <property type="protein sequence ID" value="STX32035.1"/>
    <property type="molecule type" value="Genomic_DNA"/>
</dbReference>
<dbReference type="EMBL" id="LNXT01000049">
    <property type="protein sequence ID" value="KTC67772.1"/>
    <property type="molecule type" value="Genomic_DNA"/>
</dbReference>
<feature type="compositionally biased region" description="Polar residues" evidence="1">
    <location>
        <begin position="1051"/>
        <end position="1061"/>
    </location>
</feature>
<dbReference type="RefSeq" id="WP_058525014.1">
    <property type="nucleotide sequence ID" value="NZ_CAAAHV010000025.1"/>
</dbReference>
<feature type="region of interest" description="Disordered" evidence="1">
    <location>
        <begin position="282"/>
        <end position="319"/>
    </location>
</feature>
<dbReference type="SUPFAM" id="SSF48366">
    <property type="entry name" value="Ras GEF"/>
    <property type="match status" value="1"/>
</dbReference>
<evidence type="ECO:0000313" key="3">
    <source>
        <dbReference type="EMBL" id="KTC67772.1"/>
    </source>
</evidence>
<dbReference type="GO" id="GO:0007264">
    <property type="term" value="P:small GTPase-mediated signal transduction"/>
    <property type="evidence" value="ECO:0007669"/>
    <property type="project" value="InterPro"/>
</dbReference>
<dbReference type="Gene3D" id="1.10.840.10">
    <property type="entry name" value="Ras guanine-nucleotide exchange factors catalytic domain"/>
    <property type="match status" value="1"/>
</dbReference>
<dbReference type="STRING" id="28083.Lbir_3020"/>
<evidence type="ECO:0000313" key="6">
    <source>
        <dbReference type="Proteomes" id="UP000255066"/>
    </source>
</evidence>
<dbReference type="GO" id="GO:0005085">
    <property type="term" value="F:guanyl-nucleotide exchange factor activity"/>
    <property type="evidence" value="ECO:0007669"/>
    <property type="project" value="InterPro"/>
</dbReference>
<evidence type="ECO:0000259" key="2">
    <source>
        <dbReference type="PROSITE" id="PS50009"/>
    </source>
</evidence>
<gene>
    <name evidence="3" type="ORF">Lbir_3020</name>
    <name evidence="4" type="ORF">NCTC12437_01813</name>
</gene>
<dbReference type="InterPro" id="IPR001895">
    <property type="entry name" value="RASGEF_cat_dom"/>
</dbReference>
<evidence type="ECO:0000313" key="4">
    <source>
        <dbReference type="EMBL" id="STX32035.1"/>
    </source>
</evidence>
<dbReference type="Gene3D" id="1.25.40.20">
    <property type="entry name" value="Ankyrin repeat-containing domain"/>
    <property type="match status" value="1"/>
</dbReference>
<dbReference type="InterPro" id="IPR036770">
    <property type="entry name" value="Ankyrin_rpt-contain_sf"/>
</dbReference>
<name>A0A378IB83_9GAMM</name>
<dbReference type="Pfam" id="PF00617">
    <property type="entry name" value="RasGEF"/>
    <property type="match status" value="1"/>
</dbReference>
<keyword evidence="5" id="KW-1185">Reference proteome</keyword>
<dbReference type="SUPFAM" id="SSF48403">
    <property type="entry name" value="Ankyrin repeat"/>
    <property type="match status" value="1"/>
</dbReference>
<feature type="compositionally biased region" description="Basic and acidic residues" evidence="1">
    <location>
        <begin position="1062"/>
        <end position="1072"/>
    </location>
</feature>
<evidence type="ECO:0000313" key="5">
    <source>
        <dbReference type="Proteomes" id="UP000054735"/>
    </source>
</evidence>
<dbReference type="PROSITE" id="PS50009">
    <property type="entry name" value="RASGEF_CAT"/>
    <property type="match status" value="1"/>
</dbReference>
<dbReference type="InterPro" id="IPR036964">
    <property type="entry name" value="RASGEF_cat_dom_sf"/>
</dbReference>
<protein>
    <submittedName>
        <fullName evidence="3 4">RasGEF domain</fullName>
    </submittedName>
</protein>